<dbReference type="GeneID" id="63750990"/>
<dbReference type="Proteomes" id="UP000184383">
    <property type="component" value="Unassembled WGS sequence"/>
</dbReference>
<dbReference type="VEuPathDB" id="FungiDB:ASPWEDRAFT_396368"/>
<protein>
    <submittedName>
        <fullName evidence="1">Uncharacterized protein</fullName>
    </submittedName>
</protein>
<organism evidence="1 2">
    <name type="scientific">Aspergillus wentii DTO 134E9</name>
    <dbReference type="NCBI Taxonomy" id="1073089"/>
    <lineage>
        <taxon>Eukaryota</taxon>
        <taxon>Fungi</taxon>
        <taxon>Dikarya</taxon>
        <taxon>Ascomycota</taxon>
        <taxon>Pezizomycotina</taxon>
        <taxon>Eurotiomycetes</taxon>
        <taxon>Eurotiomycetidae</taxon>
        <taxon>Eurotiales</taxon>
        <taxon>Aspergillaceae</taxon>
        <taxon>Aspergillus</taxon>
        <taxon>Aspergillus subgen. Cremei</taxon>
    </lineage>
</organism>
<accession>A0A1L9RY43</accession>
<proteinExistence type="predicted"/>
<gene>
    <name evidence="1" type="ORF">ASPWEDRAFT_396368</name>
</gene>
<dbReference type="EMBL" id="KV878210">
    <property type="protein sequence ID" value="OJJ39813.1"/>
    <property type="molecule type" value="Genomic_DNA"/>
</dbReference>
<name>A0A1L9RY43_ASPWE</name>
<reference evidence="2" key="1">
    <citation type="journal article" date="2017" name="Genome Biol.">
        <title>Comparative genomics reveals high biological diversity and specific adaptations in the industrially and medically important fungal genus Aspergillus.</title>
        <authorList>
            <person name="de Vries R.P."/>
            <person name="Riley R."/>
            <person name="Wiebenga A."/>
            <person name="Aguilar-Osorio G."/>
            <person name="Amillis S."/>
            <person name="Uchima C.A."/>
            <person name="Anderluh G."/>
            <person name="Asadollahi M."/>
            <person name="Askin M."/>
            <person name="Barry K."/>
            <person name="Battaglia E."/>
            <person name="Bayram O."/>
            <person name="Benocci T."/>
            <person name="Braus-Stromeyer S.A."/>
            <person name="Caldana C."/>
            <person name="Canovas D."/>
            <person name="Cerqueira G.C."/>
            <person name="Chen F."/>
            <person name="Chen W."/>
            <person name="Choi C."/>
            <person name="Clum A."/>
            <person name="Dos Santos R.A."/>
            <person name="Damasio A.R."/>
            <person name="Diallinas G."/>
            <person name="Emri T."/>
            <person name="Fekete E."/>
            <person name="Flipphi M."/>
            <person name="Freyberg S."/>
            <person name="Gallo A."/>
            <person name="Gournas C."/>
            <person name="Habgood R."/>
            <person name="Hainaut M."/>
            <person name="Harispe M.L."/>
            <person name="Henrissat B."/>
            <person name="Hilden K.S."/>
            <person name="Hope R."/>
            <person name="Hossain A."/>
            <person name="Karabika E."/>
            <person name="Karaffa L."/>
            <person name="Karanyi Z."/>
            <person name="Krasevec N."/>
            <person name="Kuo A."/>
            <person name="Kusch H."/>
            <person name="LaButti K."/>
            <person name="Lagendijk E.L."/>
            <person name="Lapidus A."/>
            <person name="Levasseur A."/>
            <person name="Lindquist E."/>
            <person name="Lipzen A."/>
            <person name="Logrieco A.F."/>
            <person name="MacCabe A."/>
            <person name="Maekelae M.R."/>
            <person name="Malavazi I."/>
            <person name="Melin P."/>
            <person name="Meyer V."/>
            <person name="Mielnichuk N."/>
            <person name="Miskei M."/>
            <person name="Molnar A.P."/>
            <person name="Mule G."/>
            <person name="Ngan C.Y."/>
            <person name="Orejas M."/>
            <person name="Orosz E."/>
            <person name="Ouedraogo J.P."/>
            <person name="Overkamp K.M."/>
            <person name="Park H.-S."/>
            <person name="Perrone G."/>
            <person name="Piumi F."/>
            <person name="Punt P.J."/>
            <person name="Ram A.F."/>
            <person name="Ramon A."/>
            <person name="Rauscher S."/>
            <person name="Record E."/>
            <person name="Riano-Pachon D.M."/>
            <person name="Robert V."/>
            <person name="Roehrig J."/>
            <person name="Ruller R."/>
            <person name="Salamov A."/>
            <person name="Salih N.S."/>
            <person name="Samson R.A."/>
            <person name="Sandor E."/>
            <person name="Sanguinetti M."/>
            <person name="Schuetze T."/>
            <person name="Sepcic K."/>
            <person name="Shelest E."/>
            <person name="Sherlock G."/>
            <person name="Sophianopoulou V."/>
            <person name="Squina F.M."/>
            <person name="Sun H."/>
            <person name="Susca A."/>
            <person name="Todd R.B."/>
            <person name="Tsang A."/>
            <person name="Unkles S.E."/>
            <person name="van de Wiele N."/>
            <person name="van Rossen-Uffink D."/>
            <person name="Oliveira J.V."/>
            <person name="Vesth T.C."/>
            <person name="Visser J."/>
            <person name="Yu J.-H."/>
            <person name="Zhou M."/>
            <person name="Andersen M.R."/>
            <person name="Archer D.B."/>
            <person name="Baker S.E."/>
            <person name="Benoit I."/>
            <person name="Brakhage A.A."/>
            <person name="Braus G.H."/>
            <person name="Fischer R."/>
            <person name="Frisvad J.C."/>
            <person name="Goldman G.H."/>
            <person name="Houbraken J."/>
            <person name="Oakley B."/>
            <person name="Pocsi I."/>
            <person name="Scazzocchio C."/>
            <person name="Seiboth B."/>
            <person name="vanKuyk P.A."/>
            <person name="Wortman J."/>
            <person name="Dyer P.S."/>
            <person name="Grigoriev I.V."/>
        </authorList>
    </citation>
    <scope>NUCLEOTIDE SEQUENCE [LARGE SCALE GENOMIC DNA]</scope>
    <source>
        <strain evidence="2">DTO 134E9</strain>
    </source>
</reference>
<evidence type="ECO:0000313" key="1">
    <source>
        <dbReference type="EMBL" id="OJJ39813.1"/>
    </source>
</evidence>
<sequence length="98" mass="11294">MKQKHILRNSTFGFAFSLLFLANFYPSQSATIMHLFFYRIAISIHIAPNDSPFTSSRLIEFNQSPAVKPRFSSLVHLPVPRDRKRPCFSSLSVFTFQP</sequence>
<evidence type="ECO:0000313" key="2">
    <source>
        <dbReference type="Proteomes" id="UP000184383"/>
    </source>
</evidence>
<keyword evidence="2" id="KW-1185">Reference proteome</keyword>
<dbReference type="RefSeq" id="XP_040693489.1">
    <property type="nucleotide sequence ID" value="XM_040835142.1"/>
</dbReference>
<dbReference type="AlphaFoldDB" id="A0A1L9RY43"/>